<sequence length="483" mass="53434">MGRLKRIAKVSNRDRALYAVIHSKSKPFERAKFHMHARAHSARAGEELGGKRADDNLKAELDTLLADGLLTWDEDKGECSIPENVADTIARNPPSCDEELSPRAAYQAEAQHWRKIFPPTKRKTRLNYMWEYIRSRGRIWVLGRQLEEMQGEKERLQNIIVDLERRLATKQQSERAVAPATPGPSTPAAQAADAYPTPRSDADAEESPLLPSTSLPPAPLMKAPLTPVSNPRFIIKRRAVPPTSSPLARHVPTYADADDPMDDSIADNSMIIDQLDGLEGADDSMVLDNASETEDEKYDELSDIDIDVLAPLDEGAAVSSSKPSTGVFMRLTDTLGNFVGDLFTPGRGRSVGPSSTPKKSYELPLQPTRESSADAAETHATVGVSAEPLMQSASVMAVPSYCSRAVSPFSIGPDPRELEIAELKAEVVQLQADLEAARRTVTQKDAHVEDLQMQLENKQRRIRLLMNLHAQMDEEFEKERTRQ</sequence>
<organism evidence="3 4">
    <name type="scientific">Rhodofomes roseus</name>
    <dbReference type="NCBI Taxonomy" id="34475"/>
    <lineage>
        <taxon>Eukaryota</taxon>
        <taxon>Fungi</taxon>
        <taxon>Dikarya</taxon>
        <taxon>Basidiomycota</taxon>
        <taxon>Agaricomycotina</taxon>
        <taxon>Agaricomycetes</taxon>
        <taxon>Polyporales</taxon>
        <taxon>Rhodofomes</taxon>
    </lineage>
</organism>
<protein>
    <submittedName>
        <fullName evidence="3">Uncharacterized protein</fullName>
    </submittedName>
</protein>
<feature type="coiled-coil region" evidence="1">
    <location>
        <begin position="420"/>
        <end position="475"/>
    </location>
</feature>
<dbReference type="AlphaFoldDB" id="A0A4Y9YGY6"/>
<gene>
    <name evidence="3" type="ORF">EVJ58_g4272</name>
</gene>
<keyword evidence="1" id="KW-0175">Coiled coil</keyword>
<feature type="region of interest" description="Disordered" evidence="2">
    <location>
        <begin position="343"/>
        <end position="380"/>
    </location>
</feature>
<reference evidence="3 4" key="1">
    <citation type="submission" date="2019-01" db="EMBL/GenBank/DDBJ databases">
        <title>Genome sequencing of the rare red list fungi Fomitopsis rosea.</title>
        <authorList>
            <person name="Buettner E."/>
            <person name="Kellner H."/>
        </authorList>
    </citation>
    <scope>NUCLEOTIDE SEQUENCE [LARGE SCALE GENOMIC DNA]</scope>
    <source>
        <strain evidence="3 4">DSM 105464</strain>
    </source>
</reference>
<dbReference type="Proteomes" id="UP000298390">
    <property type="component" value="Unassembled WGS sequence"/>
</dbReference>
<comment type="caution">
    <text evidence="3">The sequence shown here is derived from an EMBL/GenBank/DDBJ whole genome shotgun (WGS) entry which is preliminary data.</text>
</comment>
<feature type="region of interest" description="Disordered" evidence="2">
    <location>
        <begin position="170"/>
        <end position="223"/>
    </location>
</feature>
<dbReference type="EMBL" id="SEKV01000191">
    <property type="protein sequence ID" value="TFY61834.1"/>
    <property type="molecule type" value="Genomic_DNA"/>
</dbReference>
<proteinExistence type="predicted"/>
<evidence type="ECO:0000313" key="3">
    <source>
        <dbReference type="EMBL" id="TFY61834.1"/>
    </source>
</evidence>
<evidence type="ECO:0000313" key="4">
    <source>
        <dbReference type="Proteomes" id="UP000298390"/>
    </source>
</evidence>
<evidence type="ECO:0000256" key="1">
    <source>
        <dbReference type="SAM" id="Coils"/>
    </source>
</evidence>
<evidence type="ECO:0000256" key="2">
    <source>
        <dbReference type="SAM" id="MobiDB-lite"/>
    </source>
</evidence>
<accession>A0A4Y9YGY6</accession>
<name>A0A4Y9YGY6_9APHY</name>